<feature type="region of interest" description="Disordered" evidence="1">
    <location>
        <begin position="1"/>
        <end position="24"/>
    </location>
</feature>
<dbReference type="Proteomes" id="UP000070700">
    <property type="component" value="Unassembled WGS sequence"/>
</dbReference>
<feature type="compositionally biased region" description="Polar residues" evidence="1">
    <location>
        <begin position="211"/>
        <end position="232"/>
    </location>
</feature>
<keyword evidence="3" id="KW-1185">Reference proteome</keyword>
<evidence type="ECO:0000313" key="2">
    <source>
        <dbReference type="EMBL" id="KUJ21186.1"/>
    </source>
</evidence>
<name>A0A194XM21_MOLSC</name>
<dbReference type="GeneID" id="28829149"/>
<accession>A0A194XM21</accession>
<protein>
    <submittedName>
        <fullName evidence="2">Uncharacterized protein</fullName>
    </submittedName>
</protein>
<dbReference type="EMBL" id="KQ947408">
    <property type="protein sequence ID" value="KUJ21186.1"/>
    <property type="molecule type" value="Genomic_DNA"/>
</dbReference>
<dbReference type="AlphaFoldDB" id="A0A194XM21"/>
<dbReference type="InParanoid" id="A0A194XM21"/>
<proteinExistence type="predicted"/>
<feature type="compositionally biased region" description="Basic and acidic residues" evidence="1">
    <location>
        <begin position="137"/>
        <end position="154"/>
    </location>
</feature>
<gene>
    <name evidence="2" type="ORF">LY89DRAFT_729978</name>
</gene>
<organism evidence="2 3">
    <name type="scientific">Mollisia scopiformis</name>
    <name type="common">Conifer needle endophyte fungus</name>
    <name type="synonym">Phialocephala scopiformis</name>
    <dbReference type="NCBI Taxonomy" id="149040"/>
    <lineage>
        <taxon>Eukaryota</taxon>
        <taxon>Fungi</taxon>
        <taxon>Dikarya</taxon>
        <taxon>Ascomycota</taxon>
        <taxon>Pezizomycotina</taxon>
        <taxon>Leotiomycetes</taxon>
        <taxon>Helotiales</taxon>
        <taxon>Mollisiaceae</taxon>
        <taxon>Mollisia</taxon>
    </lineage>
</organism>
<reference evidence="2 3" key="1">
    <citation type="submission" date="2015-10" db="EMBL/GenBank/DDBJ databases">
        <title>Full genome of DAOMC 229536 Phialocephala scopiformis, a fungal endophyte of spruce producing the potent anti-insectan compound rugulosin.</title>
        <authorList>
            <consortium name="DOE Joint Genome Institute"/>
            <person name="Walker A.K."/>
            <person name="Frasz S.L."/>
            <person name="Seifert K.A."/>
            <person name="Miller J.D."/>
            <person name="Mondo S.J."/>
            <person name="Labutti K."/>
            <person name="Lipzen A."/>
            <person name="Dockter R."/>
            <person name="Kennedy M."/>
            <person name="Grigoriev I.V."/>
            <person name="Spatafora J.W."/>
        </authorList>
    </citation>
    <scope>NUCLEOTIDE SEQUENCE [LARGE SCALE GENOMIC DNA]</scope>
    <source>
        <strain evidence="2 3">CBS 120377</strain>
    </source>
</reference>
<dbReference type="RefSeq" id="XP_018075541.1">
    <property type="nucleotide sequence ID" value="XM_018219423.1"/>
</dbReference>
<evidence type="ECO:0000256" key="1">
    <source>
        <dbReference type="SAM" id="MobiDB-lite"/>
    </source>
</evidence>
<feature type="region of interest" description="Disordered" evidence="1">
    <location>
        <begin position="115"/>
        <end position="232"/>
    </location>
</feature>
<feature type="compositionally biased region" description="Basic and acidic residues" evidence="1">
    <location>
        <begin position="115"/>
        <end position="126"/>
    </location>
</feature>
<evidence type="ECO:0000313" key="3">
    <source>
        <dbReference type="Proteomes" id="UP000070700"/>
    </source>
</evidence>
<sequence length="383" mass="42882">MATLRRLYSEHGSEHTQQQVTTVGTQWHRSKHLFEPCTPSRYEDSPNPHLCKCERIQEFAPKNAFGRIKVPGKLPHSGAVIFGQGSSPWSKDLTSSWSSIRDSLRGPAIELRNRNEALERASDRTQRLSLSESPYSRPKEETREPSLRVTEDAPQKIARSTVVHDTYPRTTRPASKTARYVSFQSSNQTTGSSSTERSSRTSTTDAGYRTPATSYNAGSNTDCTINPSTINRTSNQRRYTNNLEKEDQYQLQGGSHPNPNIVAGKSKRVQYCDMTKCTLPSLSQYAMKTMGRPRPSFICQEEEEEEEAEGDEALTKTCVLPPDLKIKQVCPQPQFETRGSHILTLAATSSAATSQTGIQQPPVLRRKRAFKRDIAEVESPTKN</sequence>
<feature type="region of interest" description="Disordered" evidence="1">
    <location>
        <begin position="349"/>
        <end position="383"/>
    </location>
</feature>
<feature type="compositionally biased region" description="Basic and acidic residues" evidence="1">
    <location>
        <begin position="371"/>
        <end position="383"/>
    </location>
</feature>
<dbReference type="KEGG" id="psco:LY89DRAFT_729978"/>
<feature type="compositionally biased region" description="Low complexity" evidence="1">
    <location>
        <begin position="182"/>
        <end position="204"/>
    </location>
</feature>